<feature type="transmembrane region" description="Helical" evidence="6">
    <location>
        <begin position="12"/>
        <end position="34"/>
    </location>
</feature>
<keyword evidence="4 6" id="KW-1133">Transmembrane helix</keyword>
<dbReference type="Proteomes" id="UP001291623">
    <property type="component" value="Unassembled WGS sequence"/>
</dbReference>
<dbReference type="AlphaFoldDB" id="A0AAE1RL43"/>
<dbReference type="InterPro" id="IPR018499">
    <property type="entry name" value="Tetraspanin/Peripherin"/>
</dbReference>
<dbReference type="InterPro" id="IPR044991">
    <property type="entry name" value="TET_plant"/>
</dbReference>
<proteinExistence type="inferred from homology"/>
<gene>
    <name evidence="7" type="ORF">RND71_026529</name>
</gene>
<feature type="transmembrane region" description="Helical" evidence="6">
    <location>
        <begin position="228"/>
        <end position="250"/>
    </location>
</feature>
<dbReference type="GO" id="GO:0009734">
    <property type="term" value="P:auxin-activated signaling pathway"/>
    <property type="evidence" value="ECO:0007669"/>
    <property type="project" value="InterPro"/>
</dbReference>
<evidence type="ECO:0000256" key="3">
    <source>
        <dbReference type="ARBA" id="ARBA00022692"/>
    </source>
</evidence>
<evidence type="ECO:0000256" key="6">
    <source>
        <dbReference type="SAM" id="Phobius"/>
    </source>
</evidence>
<comment type="caution">
    <text evidence="7">The sequence shown here is derived from an EMBL/GenBank/DDBJ whole genome shotgun (WGS) entry which is preliminary data.</text>
</comment>
<feature type="transmembrane region" description="Helical" evidence="6">
    <location>
        <begin position="71"/>
        <end position="99"/>
    </location>
</feature>
<evidence type="ECO:0000256" key="5">
    <source>
        <dbReference type="ARBA" id="ARBA00023136"/>
    </source>
</evidence>
<organism evidence="7 8">
    <name type="scientific">Anisodus tanguticus</name>
    <dbReference type="NCBI Taxonomy" id="243964"/>
    <lineage>
        <taxon>Eukaryota</taxon>
        <taxon>Viridiplantae</taxon>
        <taxon>Streptophyta</taxon>
        <taxon>Embryophyta</taxon>
        <taxon>Tracheophyta</taxon>
        <taxon>Spermatophyta</taxon>
        <taxon>Magnoliopsida</taxon>
        <taxon>eudicotyledons</taxon>
        <taxon>Gunneridae</taxon>
        <taxon>Pentapetalae</taxon>
        <taxon>asterids</taxon>
        <taxon>lamiids</taxon>
        <taxon>Solanales</taxon>
        <taxon>Solanaceae</taxon>
        <taxon>Solanoideae</taxon>
        <taxon>Hyoscyameae</taxon>
        <taxon>Anisodus</taxon>
    </lineage>
</organism>
<evidence type="ECO:0008006" key="9">
    <source>
        <dbReference type="Google" id="ProtNLM"/>
    </source>
</evidence>
<comment type="subcellular location">
    <subcellularLocation>
        <location evidence="1">Membrane</location>
        <topology evidence="1">Multi-pass membrane protein</topology>
    </subcellularLocation>
</comment>
<sequence>MVRCSNCFVTLLNFVTLVASIILIMLAMSFNMHLNASLCQKEIQKPLMILGVTLLVLSLMGIVGAACHVSFLLWIYLFLLFLVILGMMIYSVFSIVVALNHLDDKPADKDDWEDKFQEYSQWMKNHLPDERHWDKIKSCMIDVKFCKLLPEDRTEEFYKTKLDPIQSGCCKPPTYCNFQFRNATSWIVPKAGPAVGDADCKAWSNEQKEMCYNCNSCKKSFFSNLKKYYKHSSLISFCIFVILSIVYSIGCCALTNNSYRERAYVYHGYRPYGPGPYGYP</sequence>
<name>A0AAE1RL43_9SOLA</name>
<evidence type="ECO:0000256" key="1">
    <source>
        <dbReference type="ARBA" id="ARBA00004141"/>
    </source>
</evidence>
<dbReference type="EMBL" id="JAVYJV010000014">
    <property type="protein sequence ID" value="KAK4354335.1"/>
    <property type="molecule type" value="Genomic_DNA"/>
</dbReference>
<evidence type="ECO:0000313" key="7">
    <source>
        <dbReference type="EMBL" id="KAK4354335.1"/>
    </source>
</evidence>
<dbReference type="PANTHER" id="PTHR32191">
    <property type="entry name" value="TETRASPANIN-8-RELATED"/>
    <property type="match status" value="1"/>
</dbReference>
<evidence type="ECO:0000256" key="4">
    <source>
        <dbReference type="ARBA" id="ARBA00022989"/>
    </source>
</evidence>
<keyword evidence="5 6" id="KW-0472">Membrane</keyword>
<evidence type="ECO:0000256" key="2">
    <source>
        <dbReference type="ARBA" id="ARBA00006840"/>
    </source>
</evidence>
<dbReference type="GO" id="GO:0016020">
    <property type="term" value="C:membrane"/>
    <property type="evidence" value="ECO:0007669"/>
    <property type="project" value="UniProtKB-SubCell"/>
</dbReference>
<keyword evidence="8" id="KW-1185">Reference proteome</keyword>
<accession>A0AAE1RL43</accession>
<evidence type="ECO:0000313" key="8">
    <source>
        <dbReference type="Proteomes" id="UP001291623"/>
    </source>
</evidence>
<comment type="similarity">
    <text evidence="2">Belongs to the tetraspanin (TM4SF) family.</text>
</comment>
<reference evidence="7" key="1">
    <citation type="submission" date="2023-12" db="EMBL/GenBank/DDBJ databases">
        <title>Genome assembly of Anisodus tanguticus.</title>
        <authorList>
            <person name="Wang Y.-J."/>
        </authorList>
    </citation>
    <scope>NUCLEOTIDE SEQUENCE</scope>
    <source>
        <strain evidence="7">KB-2021</strain>
        <tissue evidence="7">Leaf</tissue>
    </source>
</reference>
<keyword evidence="3 6" id="KW-0812">Transmembrane</keyword>
<dbReference type="Pfam" id="PF00335">
    <property type="entry name" value="Tetraspanin"/>
    <property type="match status" value="1"/>
</dbReference>
<protein>
    <recommendedName>
        <fullName evidence="9">Tetraspanin-8-like</fullName>
    </recommendedName>
</protein>
<feature type="transmembrane region" description="Helical" evidence="6">
    <location>
        <begin position="46"/>
        <end position="65"/>
    </location>
</feature>